<keyword evidence="1" id="KW-0812">Transmembrane</keyword>
<feature type="transmembrane region" description="Helical" evidence="1">
    <location>
        <begin position="12"/>
        <end position="34"/>
    </location>
</feature>
<accession>A0A2X3EFA2</accession>
<keyword evidence="1" id="KW-0472">Membrane</keyword>
<gene>
    <name evidence="2" type="ORF">NCTC13102_02096</name>
</gene>
<name>A0A2X3EFA2_9HELI</name>
<dbReference type="AlphaFoldDB" id="A0A2X3EFA2"/>
<evidence type="ECO:0008006" key="4">
    <source>
        <dbReference type="Google" id="ProtNLM"/>
    </source>
</evidence>
<reference evidence="2 3" key="1">
    <citation type="submission" date="2018-06" db="EMBL/GenBank/DDBJ databases">
        <authorList>
            <consortium name="Pathogen Informatics"/>
            <person name="Doyle S."/>
        </authorList>
    </citation>
    <scope>NUCLEOTIDE SEQUENCE [LARGE SCALE GENOMIC DNA]</scope>
    <source>
        <strain evidence="2 3">NCTC13102</strain>
    </source>
</reference>
<proteinExistence type="predicted"/>
<organism evidence="2 3">
    <name type="scientific">Helicobacter fennelliae</name>
    <dbReference type="NCBI Taxonomy" id="215"/>
    <lineage>
        <taxon>Bacteria</taxon>
        <taxon>Pseudomonadati</taxon>
        <taxon>Campylobacterota</taxon>
        <taxon>Epsilonproteobacteria</taxon>
        <taxon>Campylobacterales</taxon>
        <taxon>Helicobacteraceae</taxon>
        <taxon>Helicobacter</taxon>
    </lineage>
</organism>
<dbReference type="EMBL" id="UAWL01000020">
    <property type="protein sequence ID" value="SQC36286.1"/>
    <property type="molecule type" value="Genomic_DNA"/>
</dbReference>
<sequence>MSKKDSIKENINTLRVFSVLFVTSIFGVLGYAVANLESITILKMFVGVVILLFLVLAFVFVMLKYKEQTKILEELE</sequence>
<keyword evidence="1" id="KW-1133">Transmembrane helix</keyword>
<evidence type="ECO:0000313" key="3">
    <source>
        <dbReference type="Proteomes" id="UP000250166"/>
    </source>
</evidence>
<feature type="transmembrane region" description="Helical" evidence="1">
    <location>
        <begin position="40"/>
        <end position="63"/>
    </location>
</feature>
<evidence type="ECO:0000313" key="2">
    <source>
        <dbReference type="EMBL" id="SQC36286.1"/>
    </source>
</evidence>
<dbReference type="Proteomes" id="UP000250166">
    <property type="component" value="Unassembled WGS sequence"/>
</dbReference>
<evidence type="ECO:0000256" key="1">
    <source>
        <dbReference type="SAM" id="Phobius"/>
    </source>
</evidence>
<protein>
    <recommendedName>
        <fullName evidence="4">Integral membrane protein</fullName>
    </recommendedName>
</protein>